<accession>A0A8T0PSU3</accession>
<reference evidence="2" key="1">
    <citation type="submission" date="2020-05" db="EMBL/GenBank/DDBJ databases">
        <title>WGS assembly of Panicum virgatum.</title>
        <authorList>
            <person name="Lovell J.T."/>
            <person name="Jenkins J."/>
            <person name="Shu S."/>
            <person name="Juenger T.E."/>
            <person name="Schmutz J."/>
        </authorList>
    </citation>
    <scope>NUCLEOTIDE SEQUENCE</scope>
    <source>
        <strain evidence="2">AP13</strain>
    </source>
</reference>
<feature type="compositionally biased region" description="Basic and acidic residues" evidence="1">
    <location>
        <begin position="55"/>
        <end position="79"/>
    </location>
</feature>
<keyword evidence="3" id="KW-1185">Reference proteome</keyword>
<sequence>MDGHRPFSDTTNTLNRRKRQSHEKLVTHDAGAGDSTDQSEAKRQRAREMYASMPADKKAELNAKRRESYQRKKAEREAARNNTENRGVASVIVEANMCNVVTLQPTSELNGRTTNEFDDQNNSKNLGVASVINEADMSNDVALQPTFELNGRTTDEFDDSWLHRNDSFQVIPLEDTSPIYRASVVMQQREKDKERWSKRWNRWYFVTPFCTGKSGVEDEISLEELKREYARRRYLEMTDL</sequence>
<dbReference type="AlphaFoldDB" id="A0A8T0PSU3"/>
<evidence type="ECO:0000313" key="2">
    <source>
        <dbReference type="EMBL" id="KAG2564750.1"/>
    </source>
</evidence>
<protein>
    <submittedName>
        <fullName evidence="2">Uncharacterized protein</fullName>
    </submittedName>
</protein>
<evidence type="ECO:0000256" key="1">
    <source>
        <dbReference type="SAM" id="MobiDB-lite"/>
    </source>
</evidence>
<name>A0A8T0PSU3_PANVG</name>
<dbReference type="EMBL" id="CM029050">
    <property type="protein sequence ID" value="KAG2564750.1"/>
    <property type="molecule type" value="Genomic_DNA"/>
</dbReference>
<evidence type="ECO:0000313" key="3">
    <source>
        <dbReference type="Proteomes" id="UP000823388"/>
    </source>
</evidence>
<feature type="compositionally biased region" description="Basic and acidic residues" evidence="1">
    <location>
        <begin position="39"/>
        <end position="48"/>
    </location>
</feature>
<dbReference type="Proteomes" id="UP000823388">
    <property type="component" value="Chromosome 7N"/>
</dbReference>
<gene>
    <name evidence="2" type="ORF">PVAP13_7NG024434</name>
</gene>
<feature type="region of interest" description="Disordered" evidence="1">
    <location>
        <begin position="1"/>
        <end position="84"/>
    </location>
</feature>
<organism evidence="2 3">
    <name type="scientific">Panicum virgatum</name>
    <name type="common">Blackwell switchgrass</name>
    <dbReference type="NCBI Taxonomy" id="38727"/>
    <lineage>
        <taxon>Eukaryota</taxon>
        <taxon>Viridiplantae</taxon>
        <taxon>Streptophyta</taxon>
        <taxon>Embryophyta</taxon>
        <taxon>Tracheophyta</taxon>
        <taxon>Spermatophyta</taxon>
        <taxon>Magnoliopsida</taxon>
        <taxon>Liliopsida</taxon>
        <taxon>Poales</taxon>
        <taxon>Poaceae</taxon>
        <taxon>PACMAD clade</taxon>
        <taxon>Panicoideae</taxon>
        <taxon>Panicodae</taxon>
        <taxon>Paniceae</taxon>
        <taxon>Panicinae</taxon>
        <taxon>Panicum</taxon>
        <taxon>Panicum sect. Hiantes</taxon>
    </lineage>
</organism>
<comment type="caution">
    <text evidence="2">The sequence shown here is derived from an EMBL/GenBank/DDBJ whole genome shotgun (WGS) entry which is preliminary data.</text>
</comment>
<proteinExistence type="predicted"/>